<dbReference type="Proteomes" id="UP000681967">
    <property type="component" value="Unassembled WGS sequence"/>
</dbReference>
<feature type="coiled-coil region" evidence="1">
    <location>
        <begin position="23"/>
        <end position="57"/>
    </location>
</feature>
<evidence type="ECO:0000313" key="5">
    <source>
        <dbReference type="Proteomes" id="UP000681720"/>
    </source>
</evidence>
<dbReference type="EMBL" id="CAJOBJ010341041">
    <property type="protein sequence ID" value="CAF5195071.1"/>
    <property type="molecule type" value="Genomic_DNA"/>
</dbReference>
<organism evidence="4 5">
    <name type="scientific">Rotaria magnacalcarata</name>
    <dbReference type="NCBI Taxonomy" id="392030"/>
    <lineage>
        <taxon>Eukaryota</taxon>
        <taxon>Metazoa</taxon>
        <taxon>Spiralia</taxon>
        <taxon>Gnathifera</taxon>
        <taxon>Rotifera</taxon>
        <taxon>Eurotatoria</taxon>
        <taxon>Bdelloidea</taxon>
        <taxon>Philodinida</taxon>
        <taxon>Philodinidae</taxon>
        <taxon>Rotaria</taxon>
    </lineage>
</organism>
<feature type="non-terminal residue" evidence="4">
    <location>
        <position position="1"/>
    </location>
</feature>
<protein>
    <submittedName>
        <fullName evidence="4">Uncharacterized protein</fullName>
    </submittedName>
</protein>
<feature type="region of interest" description="Disordered" evidence="2">
    <location>
        <begin position="1"/>
        <end position="22"/>
    </location>
</feature>
<dbReference type="EMBL" id="CAJOBH010241010">
    <property type="protein sequence ID" value="CAF5109286.1"/>
    <property type="molecule type" value="Genomic_DNA"/>
</dbReference>
<name>A0A8S3IBW5_9BILA</name>
<accession>A0A8S3IBW5</accession>
<keyword evidence="1" id="KW-0175">Coiled coil</keyword>
<gene>
    <name evidence="3" type="ORF">BYL167_LOCUS65451</name>
    <name evidence="4" type="ORF">GIL414_LOCUS74532</name>
</gene>
<dbReference type="AlphaFoldDB" id="A0A8S3IBW5"/>
<sequence>MEQKQDNTNLMPAVQSNFASPSDSKLKSELALLQNKYNRLEQKEKRIQQLCQDWENNHDFQKFYKLLSAIAFSSGTKLKSSAIVANKEPNVDVYLFGIEEQEYTKDIEQSNSDKQKH</sequence>
<dbReference type="Proteomes" id="UP000681720">
    <property type="component" value="Unassembled WGS sequence"/>
</dbReference>
<evidence type="ECO:0000256" key="1">
    <source>
        <dbReference type="SAM" id="Coils"/>
    </source>
</evidence>
<evidence type="ECO:0000256" key="2">
    <source>
        <dbReference type="SAM" id="MobiDB-lite"/>
    </source>
</evidence>
<evidence type="ECO:0000313" key="4">
    <source>
        <dbReference type="EMBL" id="CAF5195071.1"/>
    </source>
</evidence>
<proteinExistence type="predicted"/>
<evidence type="ECO:0000313" key="3">
    <source>
        <dbReference type="EMBL" id="CAF5109286.1"/>
    </source>
</evidence>
<reference evidence="4" key="1">
    <citation type="submission" date="2021-02" db="EMBL/GenBank/DDBJ databases">
        <authorList>
            <person name="Nowell W R."/>
        </authorList>
    </citation>
    <scope>NUCLEOTIDE SEQUENCE</scope>
</reference>
<comment type="caution">
    <text evidence="4">The sequence shown here is derived from an EMBL/GenBank/DDBJ whole genome shotgun (WGS) entry which is preliminary data.</text>
</comment>